<reference evidence="1" key="1">
    <citation type="submission" date="2018-01" db="EMBL/GenBank/DDBJ databases">
        <title>An insight into the sialome of Amazonian anophelines.</title>
        <authorList>
            <person name="Ribeiro J.M."/>
            <person name="Scarpassa V."/>
            <person name="Calvo E."/>
        </authorList>
    </citation>
    <scope>NUCLEOTIDE SEQUENCE</scope>
    <source>
        <tissue evidence="1">Salivary glands</tissue>
    </source>
</reference>
<proteinExistence type="predicted"/>
<name>A0A2M4B1P4_9DIPT</name>
<protein>
    <submittedName>
        <fullName evidence="1">Putative secreted protein</fullName>
    </submittedName>
</protein>
<accession>A0A2M4B1P4</accession>
<evidence type="ECO:0000313" key="1">
    <source>
        <dbReference type="EMBL" id="MBW46935.1"/>
    </source>
</evidence>
<dbReference type="AlphaFoldDB" id="A0A2M4B1P4"/>
<dbReference type="EMBL" id="GGFK01013614">
    <property type="protein sequence ID" value="MBW46935.1"/>
    <property type="molecule type" value="Transcribed_RNA"/>
</dbReference>
<organism evidence="1">
    <name type="scientific">Anopheles triannulatus</name>
    <dbReference type="NCBI Taxonomy" id="58253"/>
    <lineage>
        <taxon>Eukaryota</taxon>
        <taxon>Metazoa</taxon>
        <taxon>Ecdysozoa</taxon>
        <taxon>Arthropoda</taxon>
        <taxon>Hexapoda</taxon>
        <taxon>Insecta</taxon>
        <taxon>Pterygota</taxon>
        <taxon>Neoptera</taxon>
        <taxon>Endopterygota</taxon>
        <taxon>Diptera</taxon>
        <taxon>Nematocera</taxon>
        <taxon>Culicoidea</taxon>
        <taxon>Culicidae</taxon>
        <taxon>Anophelinae</taxon>
        <taxon>Anopheles</taxon>
    </lineage>
</organism>
<sequence length="67" mass="7541">MRKRMKPTNRTWLLLGGICPPAAVPVILPRQAQAIPVLVIPATVKQNQDVLHAKRRKIHLHRSLPPV</sequence>